<keyword evidence="3" id="KW-1185">Reference proteome</keyword>
<name>A0A3S0CR40_9BACL</name>
<feature type="transmembrane region" description="Helical" evidence="1">
    <location>
        <begin position="523"/>
        <end position="546"/>
    </location>
</feature>
<feature type="transmembrane region" description="Helical" evidence="1">
    <location>
        <begin position="859"/>
        <end position="878"/>
    </location>
</feature>
<dbReference type="GO" id="GO:0042910">
    <property type="term" value="F:xenobiotic transmembrane transporter activity"/>
    <property type="evidence" value="ECO:0007669"/>
    <property type="project" value="TreeGrafter"/>
</dbReference>
<dbReference type="SUPFAM" id="SSF82714">
    <property type="entry name" value="Multidrug efflux transporter AcrB TolC docking domain, DN and DC subdomains"/>
    <property type="match status" value="2"/>
</dbReference>
<feature type="transmembrane region" description="Helical" evidence="1">
    <location>
        <begin position="12"/>
        <end position="30"/>
    </location>
</feature>
<feature type="transmembrane region" description="Helical" evidence="1">
    <location>
        <begin position="885"/>
        <end position="905"/>
    </location>
</feature>
<dbReference type="Gene3D" id="1.20.1640.10">
    <property type="entry name" value="Multidrug efflux transporter AcrB transmembrane domain"/>
    <property type="match status" value="2"/>
</dbReference>
<feature type="transmembrane region" description="Helical" evidence="1">
    <location>
        <begin position="330"/>
        <end position="349"/>
    </location>
</feature>
<dbReference type="EMBL" id="RXHU01000086">
    <property type="protein sequence ID" value="RTE04859.1"/>
    <property type="molecule type" value="Genomic_DNA"/>
</dbReference>
<dbReference type="Gene3D" id="3.30.2090.10">
    <property type="entry name" value="Multidrug efflux transporter AcrB TolC docking domain, DN and DC subdomains"/>
    <property type="match status" value="2"/>
</dbReference>
<dbReference type="Gene3D" id="3.30.70.1430">
    <property type="entry name" value="Multidrug efflux transporter AcrB pore domain"/>
    <property type="match status" value="2"/>
</dbReference>
<keyword evidence="1" id="KW-0472">Membrane</keyword>
<dbReference type="RefSeq" id="WP_126144147.1">
    <property type="nucleotide sequence ID" value="NZ_RXHU01000086.1"/>
</dbReference>
<feature type="transmembrane region" description="Helical" evidence="1">
    <location>
        <begin position="388"/>
        <end position="407"/>
    </location>
</feature>
<evidence type="ECO:0000313" key="2">
    <source>
        <dbReference type="EMBL" id="RTE04859.1"/>
    </source>
</evidence>
<dbReference type="InterPro" id="IPR001036">
    <property type="entry name" value="Acrflvin-R"/>
</dbReference>
<dbReference type="PRINTS" id="PR00702">
    <property type="entry name" value="ACRIFLAVINRP"/>
</dbReference>
<dbReference type="SUPFAM" id="SSF82693">
    <property type="entry name" value="Multidrug efflux transporter AcrB pore domain, PN1, PN2, PC1 and PC2 subdomains"/>
    <property type="match status" value="2"/>
</dbReference>
<dbReference type="AlphaFoldDB" id="A0A3S0CR40"/>
<evidence type="ECO:0000256" key="1">
    <source>
        <dbReference type="SAM" id="Phobius"/>
    </source>
</evidence>
<dbReference type="OrthoDB" id="9757876at2"/>
<comment type="caution">
    <text evidence="2">The sequence shown here is derived from an EMBL/GenBank/DDBJ whole genome shotgun (WGS) entry which is preliminary data.</text>
</comment>
<feature type="transmembrane region" description="Helical" evidence="1">
    <location>
        <begin position="460"/>
        <end position="482"/>
    </location>
</feature>
<dbReference type="Proteomes" id="UP000276128">
    <property type="component" value="Unassembled WGS sequence"/>
</dbReference>
<dbReference type="PANTHER" id="PTHR32063">
    <property type="match status" value="1"/>
</dbReference>
<dbReference type="Pfam" id="PF00873">
    <property type="entry name" value="ACR_tran"/>
    <property type="match status" value="1"/>
</dbReference>
<feature type="transmembrane region" description="Helical" evidence="1">
    <location>
        <begin position="911"/>
        <end position="932"/>
    </location>
</feature>
<reference evidence="2 3" key="1">
    <citation type="submission" date="2018-12" db="EMBL/GenBank/DDBJ databases">
        <title>Bacillus ochoae sp. nov., Paenibacillus whitsoniae sp. nov., Paenibacillus spiritus sp. nov. Isolated from the Mars Exploration Rover during spacecraft assembly.</title>
        <authorList>
            <person name="Seuylemezian A."/>
            <person name="Vaishampayan P."/>
        </authorList>
    </citation>
    <scope>NUCLEOTIDE SEQUENCE [LARGE SCALE GENOMIC DNA]</scope>
    <source>
        <strain evidence="2 3">MER 54</strain>
    </source>
</reference>
<gene>
    <name evidence="2" type="ORF">EJQ19_25965</name>
</gene>
<accession>A0A3S0CR40</accession>
<protein>
    <submittedName>
        <fullName evidence="2">Efflux RND transporter permease subunit</fullName>
    </submittedName>
</protein>
<dbReference type="Gene3D" id="3.30.70.1440">
    <property type="entry name" value="Multidrug efflux transporter AcrB pore domain"/>
    <property type="match status" value="1"/>
</dbReference>
<dbReference type="InterPro" id="IPR027463">
    <property type="entry name" value="AcrB_DN_DC_subdom"/>
</dbReference>
<keyword evidence="1" id="KW-1133">Transmembrane helix</keyword>
<proteinExistence type="predicted"/>
<dbReference type="GO" id="GO:0005886">
    <property type="term" value="C:plasma membrane"/>
    <property type="evidence" value="ECO:0007669"/>
    <property type="project" value="TreeGrafter"/>
</dbReference>
<feature type="transmembrane region" description="Helical" evidence="1">
    <location>
        <begin position="992"/>
        <end position="1015"/>
    </location>
</feature>
<feature type="transmembrane region" description="Helical" evidence="1">
    <location>
        <begin position="428"/>
        <end position="448"/>
    </location>
</feature>
<organism evidence="2 3">
    <name type="scientific">Paenibacillus whitsoniae</name>
    <dbReference type="NCBI Taxonomy" id="2496558"/>
    <lineage>
        <taxon>Bacteria</taxon>
        <taxon>Bacillati</taxon>
        <taxon>Bacillota</taxon>
        <taxon>Bacilli</taxon>
        <taxon>Bacillales</taxon>
        <taxon>Paenibacillaceae</taxon>
        <taxon>Paenibacillus</taxon>
    </lineage>
</organism>
<keyword evidence="1" id="KW-0812">Transmembrane</keyword>
<dbReference type="Gene3D" id="3.30.70.1320">
    <property type="entry name" value="Multidrug efflux transporter AcrB pore domain like"/>
    <property type="match status" value="1"/>
</dbReference>
<dbReference type="SUPFAM" id="SSF82866">
    <property type="entry name" value="Multidrug efflux transporter AcrB transmembrane domain"/>
    <property type="match status" value="2"/>
</dbReference>
<sequence>MNRLTQFSMKNVAALFIMMIMLFMGGLYSATQLKEESMPNVSFPVVAVTTTYIGSPKDVMDEITVPIEKKLSNIEDLDKMQSVSSDNYSMVIVFFKQNVDVDKKKQAVQDLLQEVSLPTSASSPKASTFGAASFPSNYLVASAKDGVSQTELDKSFKDTIKPGLESIKGIDHMDIIGARDTSLDIELDATAMSQFGLSPGMVSNAINSAVTKSPIGSVQIDGNDRMARVTGDINSLYELQNLEITTPKGDIVTLNQVAKIKSITENTYNGRLDAKPAIGLILYKAGSANAVDFSDGIHKKIEDWKTTLPNISFVSTYDSADQIKESIAGLVREGVVGAVLASLMILVFLRNVRMTLIVLVSIPLSILITLLLMSQLDLTLNTMTLGGIFIAVGRVVDDSIVVIENIYASLEKAQERKESVILLATKQVSMAITSSTLATVGVFAPLALVTGVVGGFFRPFALTIACALLSSLIVALTVIPMLSKLLVMNSKPGKAHDENAPTKMTLFYERVLTWSLKNRIKTLLMSLLILVVTIGGCIPFLSFSFLPESAPSHTMYFKLKLPNTTPFDATDAKTKEIEGTLLDLKDSNGEPVFKFVETLVGYSGSTIETGKDGRTPNAAQIFVEVNDKLDPTKVKEQVKTYMLSELPAGSEVVPASMEGDMGGVSSTDFAYMLRGDDQLQLEKAAAMVKEKLKTYPELSNIEDNLSDANKEIEITVDQSKARAYGLSAATVRDTARLWIQKQKLGDLKFDNITYTTTVSLDKSERNSLEKLGDIPLAGPNGSTVYLKEVAKLNEVMGAVSLNRVDQFQLLQVTAKINDKNKTAVSNKLTKELSQLELPEGVTTKVEGVSDDVNESFSQLLVAMAAAVFVVYLIMVLAFGNAGAPFAILFSLPLAAIGGLLGLVITREPLTVTSMIGFLMLIGIVVTNAIVLIDRAQQLREDGYTVRHALIEAGKVRLRPIIMTAGATIMALLPLALGISAEGGLIGKGLGVVVIGGLITSTVLTLVVVPIVYELIDSIKNRMGRMFKRNKKADKMTTSSVEV</sequence>
<feature type="transmembrane region" description="Helical" evidence="1">
    <location>
        <begin position="960"/>
        <end position="980"/>
    </location>
</feature>
<evidence type="ECO:0000313" key="3">
    <source>
        <dbReference type="Proteomes" id="UP000276128"/>
    </source>
</evidence>
<feature type="transmembrane region" description="Helical" evidence="1">
    <location>
        <begin position="356"/>
        <end position="376"/>
    </location>
</feature>
<dbReference type="PANTHER" id="PTHR32063:SF0">
    <property type="entry name" value="SWARMING MOTILITY PROTEIN SWRC"/>
    <property type="match status" value="1"/>
</dbReference>